<feature type="compositionally biased region" description="Basic and acidic residues" evidence="1">
    <location>
        <begin position="85"/>
        <end position="141"/>
    </location>
</feature>
<evidence type="ECO:0000313" key="3">
    <source>
        <dbReference type="Proteomes" id="UP000268535"/>
    </source>
</evidence>
<feature type="region of interest" description="Disordered" evidence="1">
    <location>
        <begin position="1"/>
        <end position="141"/>
    </location>
</feature>
<sequence length="247" mass="27391">MAAAAVRRRRLRQRRDQHRAVAREPRGRRGREAARGRALRNRGRGGRPGRRAGRGRGARPPADGAGSAARVRRRRRREAQQLPRGRVDGDAGVDLEPRGDADRAVGREREQRVEPVLEQRLARDGDQQRAAAPREREPERVGVVRVAADCRDVLEQDRHKEIVRARRCMEGQAAGAQAGPAVLPPAGKPVLRPQPDGRVDEDRLGLGHRVTRSAGNQRDRGSMGDVRVRHHRSGGMPSSRSRADEHG</sequence>
<feature type="compositionally biased region" description="Basic residues" evidence="1">
    <location>
        <begin position="37"/>
        <end position="57"/>
    </location>
</feature>
<dbReference type="EMBL" id="ML010073">
    <property type="protein sequence ID" value="RKO96328.1"/>
    <property type="molecule type" value="Genomic_DNA"/>
</dbReference>
<gene>
    <name evidence="2" type="ORF">CAUPRSCDRAFT_11979</name>
</gene>
<feature type="compositionally biased region" description="Basic residues" evidence="1">
    <location>
        <begin position="1"/>
        <end position="17"/>
    </location>
</feature>
<proteinExistence type="predicted"/>
<feature type="region of interest" description="Disordered" evidence="1">
    <location>
        <begin position="173"/>
        <end position="247"/>
    </location>
</feature>
<dbReference type="AlphaFoldDB" id="A0A4P9WW02"/>
<feature type="compositionally biased region" description="Basic and acidic residues" evidence="1">
    <location>
        <begin position="195"/>
        <end position="205"/>
    </location>
</feature>
<evidence type="ECO:0000256" key="1">
    <source>
        <dbReference type="SAM" id="MobiDB-lite"/>
    </source>
</evidence>
<accession>A0A4P9WW02</accession>
<reference evidence="3" key="1">
    <citation type="journal article" date="2018" name="Nat. Microbiol.">
        <title>Leveraging single-cell genomics to expand the fungal tree of life.</title>
        <authorList>
            <person name="Ahrendt S.R."/>
            <person name="Quandt C.A."/>
            <person name="Ciobanu D."/>
            <person name="Clum A."/>
            <person name="Salamov A."/>
            <person name="Andreopoulos B."/>
            <person name="Cheng J.F."/>
            <person name="Woyke T."/>
            <person name="Pelin A."/>
            <person name="Henrissat B."/>
            <person name="Reynolds N.K."/>
            <person name="Benny G.L."/>
            <person name="Smith M.E."/>
            <person name="James T.Y."/>
            <person name="Grigoriev I.V."/>
        </authorList>
    </citation>
    <scope>NUCLEOTIDE SEQUENCE [LARGE SCALE GENOMIC DNA]</scope>
    <source>
        <strain evidence="3">ATCC 52028</strain>
    </source>
</reference>
<dbReference type="Proteomes" id="UP000268535">
    <property type="component" value="Unassembled WGS sequence"/>
</dbReference>
<evidence type="ECO:0000313" key="2">
    <source>
        <dbReference type="EMBL" id="RKO96328.1"/>
    </source>
</evidence>
<name>A0A4P9WW02_9FUNG</name>
<protein>
    <submittedName>
        <fullName evidence="2">Uncharacterized protein</fullName>
    </submittedName>
</protein>
<feature type="compositionally biased region" description="Low complexity" evidence="1">
    <location>
        <begin position="58"/>
        <end position="69"/>
    </location>
</feature>
<feature type="compositionally biased region" description="Basic and acidic residues" evidence="1">
    <location>
        <begin position="18"/>
        <end position="35"/>
    </location>
</feature>
<organism evidence="2 3">
    <name type="scientific">Caulochytrium protostelioides</name>
    <dbReference type="NCBI Taxonomy" id="1555241"/>
    <lineage>
        <taxon>Eukaryota</taxon>
        <taxon>Fungi</taxon>
        <taxon>Fungi incertae sedis</taxon>
        <taxon>Chytridiomycota</taxon>
        <taxon>Chytridiomycota incertae sedis</taxon>
        <taxon>Chytridiomycetes</taxon>
        <taxon>Caulochytriales</taxon>
        <taxon>Caulochytriaceae</taxon>
        <taxon>Caulochytrium</taxon>
    </lineage>
</organism>